<proteinExistence type="inferred from homology"/>
<protein>
    <recommendedName>
        <fullName evidence="8">BLOC-1-related complex subunit 8</fullName>
    </recommendedName>
</protein>
<evidence type="ECO:0000256" key="2">
    <source>
        <dbReference type="ARBA" id="ARBA00010463"/>
    </source>
</evidence>
<evidence type="ECO:0000256" key="5">
    <source>
        <dbReference type="SAM" id="MobiDB-lite"/>
    </source>
</evidence>
<comment type="subcellular location">
    <subcellularLocation>
        <location evidence="1">Lysosome membrane</location>
    </subcellularLocation>
</comment>
<dbReference type="GO" id="GO:0099078">
    <property type="term" value="C:BORC complex"/>
    <property type="evidence" value="ECO:0007669"/>
    <property type="project" value="TreeGrafter"/>
</dbReference>
<dbReference type="PANTHER" id="PTHR21146:SF0">
    <property type="entry name" value="BLOC-1-RELATED COMPLEX SUBUNIT 8"/>
    <property type="match status" value="1"/>
</dbReference>
<sequence length="206" mass="23328">MHADGLYSRMATQPFYKENPADAELEHKAKKVSDKFSENMNIIANEPSLAFFRIQEHVRKTLPHLVDQKHEVEEIQEKVQGSCFDAEYATNAVKAMQSSAIHFQNIQDLLKNAMFMKQQISYEENRRKAGRPSPSTTGSSPAHSSGADPLMRDAQTSPDFRVTPSYREENFLHGQASSLETKQEDKETSREVEKLMSPTSYVSATK</sequence>
<keyword evidence="7" id="KW-1185">Reference proteome</keyword>
<evidence type="ECO:0000256" key="4">
    <source>
        <dbReference type="ARBA" id="ARBA00023228"/>
    </source>
</evidence>
<dbReference type="STRING" id="188477.A0A3S1B4Y5"/>
<comment type="caution">
    <text evidence="6">The sequence shown here is derived from an EMBL/GenBank/DDBJ whole genome shotgun (WGS) entry which is preliminary data.</text>
</comment>
<evidence type="ECO:0000313" key="6">
    <source>
        <dbReference type="EMBL" id="RUS75091.1"/>
    </source>
</evidence>
<dbReference type="AlphaFoldDB" id="A0A3S1B4Y5"/>
<feature type="compositionally biased region" description="Polar residues" evidence="5">
    <location>
        <begin position="197"/>
        <end position="206"/>
    </location>
</feature>
<gene>
    <name evidence="6" type="ORF">EGW08_017145</name>
</gene>
<name>A0A3S1B4Y5_ELYCH</name>
<keyword evidence="4" id="KW-0458">Lysosome</keyword>
<reference evidence="6 7" key="1">
    <citation type="submission" date="2019-01" db="EMBL/GenBank/DDBJ databases">
        <title>A draft genome assembly of the solar-powered sea slug Elysia chlorotica.</title>
        <authorList>
            <person name="Cai H."/>
            <person name="Li Q."/>
            <person name="Fang X."/>
            <person name="Li J."/>
            <person name="Curtis N.E."/>
            <person name="Altenburger A."/>
            <person name="Shibata T."/>
            <person name="Feng M."/>
            <person name="Maeda T."/>
            <person name="Schwartz J.A."/>
            <person name="Shigenobu S."/>
            <person name="Lundholm N."/>
            <person name="Nishiyama T."/>
            <person name="Yang H."/>
            <person name="Hasebe M."/>
            <person name="Li S."/>
            <person name="Pierce S.K."/>
            <person name="Wang J."/>
        </authorList>
    </citation>
    <scope>NUCLEOTIDE SEQUENCE [LARGE SCALE GENOMIC DNA]</scope>
    <source>
        <strain evidence="6">EC2010</strain>
        <tissue evidence="6">Whole organism of an adult</tissue>
    </source>
</reference>
<evidence type="ECO:0000256" key="3">
    <source>
        <dbReference type="ARBA" id="ARBA00023136"/>
    </source>
</evidence>
<feature type="region of interest" description="Disordered" evidence="5">
    <location>
        <begin position="124"/>
        <end position="206"/>
    </location>
</feature>
<dbReference type="OrthoDB" id="10044187at2759"/>
<accession>A0A3S1B4Y5</accession>
<dbReference type="Pfam" id="PF10167">
    <property type="entry name" value="BORCS8"/>
    <property type="match status" value="1"/>
</dbReference>
<dbReference type="PANTHER" id="PTHR21146">
    <property type="entry name" value="MEF2B PROTEIN"/>
    <property type="match status" value="1"/>
</dbReference>
<dbReference type="Proteomes" id="UP000271974">
    <property type="component" value="Unassembled WGS sequence"/>
</dbReference>
<dbReference type="InterPro" id="IPR019320">
    <property type="entry name" value="BORCS8"/>
</dbReference>
<evidence type="ECO:0008006" key="8">
    <source>
        <dbReference type="Google" id="ProtNLM"/>
    </source>
</evidence>
<dbReference type="EMBL" id="RQTK01000772">
    <property type="protein sequence ID" value="RUS75091.1"/>
    <property type="molecule type" value="Genomic_DNA"/>
</dbReference>
<evidence type="ECO:0000256" key="1">
    <source>
        <dbReference type="ARBA" id="ARBA00004656"/>
    </source>
</evidence>
<keyword evidence="3" id="KW-0472">Membrane</keyword>
<feature type="compositionally biased region" description="Low complexity" evidence="5">
    <location>
        <begin position="131"/>
        <end position="147"/>
    </location>
</feature>
<organism evidence="6 7">
    <name type="scientific">Elysia chlorotica</name>
    <name type="common">Eastern emerald elysia</name>
    <name type="synonym">Sea slug</name>
    <dbReference type="NCBI Taxonomy" id="188477"/>
    <lineage>
        <taxon>Eukaryota</taxon>
        <taxon>Metazoa</taxon>
        <taxon>Spiralia</taxon>
        <taxon>Lophotrochozoa</taxon>
        <taxon>Mollusca</taxon>
        <taxon>Gastropoda</taxon>
        <taxon>Heterobranchia</taxon>
        <taxon>Euthyneura</taxon>
        <taxon>Panpulmonata</taxon>
        <taxon>Sacoglossa</taxon>
        <taxon>Placobranchoidea</taxon>
        <taxon>Plakobranchidae</taxon>
        <taxon>Elysia</taxon>
    </lineage>
</organism>
<dbReference type="GO" id="GO:0005765">
    <property type="term" value="C:lysosomal membrane"/>
    <property type="evidence" value="ECO:0007669"/>
    <property type="project" value="UniProtKB-SubCell"/>
</dbReference>
<evidence type="ECO:0000313" key="7">
    <source>
        <dbReference type="Proteomes" id="UP000271974"/>
    </source>
</evidence>
<feature type="compositionally biased region" description="Basic and acidic residues" evidence="5">
    <location>
        <begin position="181"/>
        <end position="194"/>
    </location>
</feature>
<comment type="similarity">
    <text evidence="2">Belongs to the BORCS8 family.</text>
</comment>